<keyword evidence="2" id="KW-1185">Reference proteome</keyword>
<comment type="caution">
    <text evidence="1">The sequence shown here is derived from an EMBL/GenBank/DDBJ whole genome shotgun (WGS) entry which is preliminary data.</text>
</comment>
<name>A0ABR8N1E2_9BACL</name>
<protein>
    <submittedName>
        <fullName evidence="1">Uncharacterized protein</fullName>
    </submittedName>
</protein>
<proteinExistence type="predicted"/>
<sequence length="113" mass="13456">MMRAAESFEKQWMDDHLDLLHYAKQIGDTAWQQEIVRTLEDAKRRIEQAKLEIRTEALWRQFDAINTKVVELYRQLRETGNAYIAAKITEEVWQLKVRRVEIGRQLNAALQKT</sequence>
<dbReference type="RefSeq" id="WP_191206298.1">
    <property type="nucleotide sequence ID" value="NZ_JACXZA010000007.1"/>
</dbReference>
<gene>
    <name evidence="1" type="ORF">H8B09_24795</name>
</gene>
<evidence type="ECO:0000313" key="1">
    <source>
        <dbReference type="EMBL" id="MBD3922003.1"/>
    </source>
</evidence>
<accession>A0ABR8N1E2</accession>
<dbReference type="EMBL" id="JACXZA010000007">
    <property type="protein sequence ID" value="MBD3922003.1"/>
    <property type="molecule type" value="Genomic_DNA"/>
</dbReference>
<reference evidence="1 2" key="1">
    <citation type="submission" date="2020-09" db="EMBL/GenBank/DDBJ databases">
        <title>Paenibacillus sp. strain PR3 16S rRNA gene Genome sequencing and assembly.</title>
        <authorList>
            <person name="Kim J."/>
        </authorList>
    </citation>
    <scope>NUCLEOTIDE SEQUENCE [LARGE SCALE GENOMIC DNA]</scope>
    <source>
        <strain evidence="1 2">PR3</strain>
    </source>
</reference>
<dbReference type="Proteomes" id="UP000609346">
    <property type="component" value="Unassembled WGS sequence"/>
</dbReference>
<organism evidence="1 2">
    <name type="scientific">Paenibacillus terricola</name>
    <dbReference type="NCBI Taxonomy" id="2763503"/>
    <lineage>
        <taxon>Bacteria</taxon>
        <taxon>Bacillati</taxon>
        <taxon>Bacillota</taxon>
        <taxon>Bacilli</taxon>
        <taxon>Bacillales</taxon>
        <taxon>Paenibacillaceae</taxon>
        <taxon>Paenibacillus</taxon>
    </lineage>
</organism>
<evidence type="ECO:0000313" key="2">
    <source>
        <dbReference type="Proteomes" id="UP000609346"/>
    </source>
</evidence>